<dbReference type="EMBL" id="CAVLEF010000280">
    <property type="protein sequence ID" value="CAK1555045.1"/>
    <property type="molecule type" value="Genomic_DNA"/>
</dbReference>
<reference evidence="1 2" key="1">
    <citation type="submission" date="2023-11" db="EMBL/GenBank/DDBJ databases">
        <authorList>
            <person name="Okamura Y."/>
        </authorList>
    </citation>
    <scope>NUCLEOTIDE SEQUENCE [LARGE SCALE GENOMIC DNA]</scope>
</reference>
<gene>
    <name evidence="1" type="ORF">LNINA_LOCUS13885</name>
</gene>
<evidence type="ECO:0000313" key="2">
    <source>
        <dbReference type="Proteomes" id="UP001497472"/>
    </source>
</evidence>
<comment type="caution">
    <text evidence="1">The sequence shown here is derived from an EMBL/GenBank/DDBJ whole genome shotgun (WGS) entry which is preliminary data.</text>
</comment>
<keyword evidence="2" id="KW-1185">Reference proteome</keyword>
<evidence type="ECO:0000313" key="1">
    <source>
        <dbReference type="EMBL" id="CAK1555045.1"/>
    </source>
</evidence>
<dbReference type="Proteomes" id="UP001497472">
    <property type="component" value="Unassembled WGS sequence"/>
</dbReference>
<accession>A0AAV1K1M6</accession>
<proteinExistence type="predicted"/>
<name>A0AAV1K1M6_9NEOP</name>
<sequence>MLFYIGQTRSKRSLSPGAGSFKYIVSKTVPGWEDKYRLRGLFLFGFVCSPLDDVPIYGGTRSRLSVRSVSPSFGKLDNLVRYPVQSGQARGKAEWKPSSARETHRRLTTAYFEYRNLHPKYRVFTY</sequence>
<organism evidence="1 2">
    <name type="scientific">Leptosia nina</name>
    <dbReference type="NCBI Taxonomy" id="320188"/>
    <lineage>
        <taxon>Eukaryota</taxon>
        <taxon>Metazoa</taxon>
        <taxon>Ecdysozoa</taxon>
        <taxon>Arthropoda</taxon>
        <taxon>Hexapoda</taxon>
        <taxon>Insecta</taxon>
        <taxon>Pterygota</taxon>
        <taxon>Neoptera</taxon>
        <taxon>Endopterygota</taxon>
        <taxon>Lepidoptera</taxon>
        <taxon>Glossata</taxon>
        <taxon>Ditrysia</taxon>
        <taxon>Papilionoidea</taxon>
        <taxon>Pieridae</taxon>
        <taxon>Pierinae</taxon>
        <taxon>Leptosia</taxon>
    </lineage>
</organism>
<dbReference type="AlphaFoldDB" id="A0AAV1K1M6"/>
<protein>
    <submittedName>
        <fullName evidence="1">Uncharacterized protein</fullName>
    </submittedName>
</protein>